<dbReference type="EMBL" id="JAYGHG010000017">
    <property type="protein sequence ID" value="MEA5582007.1"/>
    <property type="molecule type" value="Genomic_DNA"/>
</dbReference>
<evidence type="ECO:0008006" key="3">
    <source>
        <dbReference type="Google" id="ProtNLM"/>
    </source>
</evidence>
<gene>
    <name evidence="1" type="ORF">VB620_11720</name>
</gene>
<evidence type="ECO:0000313" key="1">
    <source>
        <dbReference type="EMBL" id="MEA5582007.1"/>
    </source>
</evidence>
<protein>
    <recommendedName>
        <fullName evidence="3">Transposase</fullName>
    </recommendedName>
</protein>
<organism evidence="1 2">
    <name type="scientific">Nodularia harveyana UHCC-0300</name>
    <dbReference type="NCBI Taxonomy" id="2974287"/>
    <lineage>
        <taxon>Bacteria</taxon>
        <taxon>Bacillati</taxon>
        <taxon>Cyanobacteriota</taxon>
        <taxon>Cyanophyceae</taxon>
        <taxon>Nostocales</taxon>
        <taxon>Nodulariaceae</taxon>
        <taxon>Nodularia</taxon>
    </lineage>
</organism>
<keyword evidence="2" id="KW-1185">Reference proteome</keyword>
<sequence>MSNCSFYKSLNQLSIEGKGLRGRKIVEEPLENILRVDIQDKRFKYRQLYRVVIVLKSYK</sequence>
<evidence type="ECO:0000313" key="2">
    <source>
        <dbReference type="Proteomes" id="UP001302120"/>
    </source>
</evidence>
<comment type="caution">
    <text evidence="1">The sequence shown here is derived from an EMBL/GenBank/DDBJ whole genome shotgun (WGS) entry which is preliminary data.</text>
</comment>
<accession>A0ABU5UEP3</accession>
<reference evidence="1 2" key="1">
    <citation type="submission" date="2023-12" db="EMBL/GenBank/DDBJ databases">
        <title>Baltic Sea Cyanobacteria.</title>
        <authorList>
            <person name="Delbaje E."/>
            <person name="Fewer D.P."/>
            <person name="Shishido T.K."/>
        </authorList>
    </citation>
    <scope>NUCLEOTIDE SEQUENCE [LARGE SCALE GENOMIC DNA]</scope>
    <source>
        <strain evidence="1 2">UHCC-0300</strain>
    </source>
</reference>
<name>A0ABU5UEP3_9CYAN</name>
<dbReference type="Proteomes" id="UP001302120">
    <property type="component" value="Unassembled WGS sequence"/>
</dbReference>
<proteinExistence type="predicted"/>